<keyword evidence="3" id="KW-1185">Reference proteome</keyword>
<feature type="compositionally biased region" description="Basic and acidic residues" evidence="1">
    <location>
        <begin position="162"/>
        <end position="176"/>
    </location>
</feature>
<evidence type="ECO:0000256" key="1">
    <source>
        <dbReference type="SAM" id="MobiDB-lite"/>
    </source>
</evidence>
<sequence>MNKLRSGFFEIFKISLDKNYRLESNQKLNKESFTGKEKQGDNMSRDPFDEFRKIEEMFRKMLNSNDLSMGGTSRGISVQKIGNNVKVDVHGDISERELERLKRKYPDAEISVNGEQIEGSAPVEVLDEEDPKETKGVSGGEKLRQPEIEEVDEEEVDPGELALRRFKEKKKEEPED</sequence>
<organism evidence="2 3">
    <name type="scientific">candidate division MSBL1 archaeon SCGC-AAA259I14</name>
    <dbReference type="NCBI Taxonomy" id="1698268"/>
    <lineage>
        <taxon>Archaea</taxon>
        <taxon>Methanobacteriati</taxon>
        <taxon>Methanobacteriota</taxon>
        <taxon>candidate division MSBL1</taxon>
    </lineage>
</organism>
<dbReference type="Proteomes" id="UP000070414">
    <property type="component" value="Unassembled WGS sequence"/>
</dbReference>
<feature type="region of interest" description="Disordered" evidence="1">
    <location>
        <begin position="115"/>
        <end position="176"/>
    </location>
</feature>
<reference evidence="2 3" key="1">
    <citation type="journal article" date="2016" name="Sci. Rep.">
        <title>Metabolic traits of an uncultured archaeal lineage -MSBL1- from brine pools of the Red Sea.</title>
        <authorList>
            <person name="Mwirichia R."/>
            <person name="Alam I."/>
            <person name="Rashid M."/>
            <person name="Vinu M."/>
            <person name="Ba-Alawi W."/>
            <person name="Anthony Kamau A."/>
            <person name="Kamanda Ngugi D."/>
            <person name="Goker M."/>
            <person name="Klenk H.P."/>
            <person name="Bajic V."/>
            <person name="Stingl U."/>
        </authorList>
    </citation>
    <scope>NUCLEOTIDE SEQUENCE [LARGE SCALE GENOMIC DNA]</scope>
    <source>
        <strain evidence="2">SCGC-AAA259I14</strain>
    </source>
</reference>
<evidence type="ECO:0000313" key="3">
    <source>
        <dbReference type="Proteomes" id="UP000070414"/>
    </source>
</evidence>
<protein>
    <submittedName>
        <fullName evidence="2">Uncharacterized protein</fullName>
    </submittedName>
</protein>
<comment type="caution">
    <text evidence="2">The sequence shown here is derived from an EMBL/GenBank/DDBJ whole genome shotgun (WGS) entry which is preliminary data.</text>
</comment>
<gene>
    <name evidence="2" type="ORF">AKJ38_01450</name>
</gene>
<proteinExistence type="predicted"/>
<accession>A0A133UT57</accession>
<evidence type="ECO:0000313" key="2">
    <source>
        <dbReference type="EMBL" id="KXA97320.1"/>
    </source>
</evidence>
<dbReference type="AlphaFoldDB" id="A0A133UT57"/>
<name>A0A133UT57_9EURY</name>
<feature type="compositionally biased region" description="Acidic residues" evidence="1">
    <location>
        <begin position="148"/>
        <end position="158"/>
    </location>
</feature>
<dbReference type="EMBL" id="LHXS01000017">
    <property type="protein sequence ID" value="KXA97320.1"/>
    <property type="molecule type" value="Genomic_DNA"/>
</dbReference>